<feature type="region of interest" description="Disordered" evidence="7">
    <location>
        <begin position="411"/>
        <end position="451"/>
    </location>
</feature>
<dbReference type="EMBL" id="FOFB01000013">
    <property type="protein sequence ID" value="SEQ65472.1"/>
    <property type="molecule type" value="Genomic_DNA"/>
</dbReference>
<evidence type="ECO:0000256" key="7">
    <source>
        <dbReference type="SAM" id="MobiDB-lite"/>
    </source>
</evidence>
<dbReference type="GO" id="GO:0005829">
    <property type="term" value="C:cytosol"/>
    <property type="evidence" value="ECO:0007669"/>
    <property type="project" value="TreeGrafter"/>
</dbReference>
<dbReference type="RefSeq" id="WP_090169130.1">
    <property type="nucleotide sequence ID" value="NZ_FOFB01000013.1"/>
</dbReference>
<dbReference type="InterPro" id="IPR044742">
    <property type="entry name" value="DEAD/DEAH_RhlB"/>
</dbReference>
<evidence type="ECO:0000256" key="5">
    <source>
        <dbReference type="ARBA" id="ARBA00038437"/>
    </source>
</evidence>
<evidence type="ECO:0000256" key="1">
    <source>
        <dbReference type="ARBA" id="ARBA00022741"/>
    </source>
</evidence>
<evidence type="ECO:0000259" key="8">
    <source>
        <dbReference type="PROSITE" id="PS51192"/>
    </source>
</evidence>
<dbReference type="GO" id="GO:0003676">
    <property type="term" value="F:nucleic acid binding"/>
    <property type="evidence" value="ECO:0007669"/>
    <property type="project" value="InterPro"/>
</dbReference>
<dbReference type="CDD" id="cd18787">
    <property type="entry name" value="SF2_C_DEAD"/>
    <property type="match status" value="1"/>
</dbReference>
<feature type="short sequence motif" description="Q motif" evidence="6">
    <location>
        <begin position="1"/>
        <end position="29"/>
    </location>
</feature>
<dbReference type="GO" id="GO:0005524">
    <property type="term" value="F:ATP binding"/>
    <property type="evidence" value="ECO:0007669"/>
    <property type="project" value="UniProtKB-KW"/>
</dbReference>
<dbReference type="PROSITE" id="PS51194">
    <property type="entry name" value="HELICASE_CTER"/>
    <property type="match status" value="1"/>
</dbReference>
<dbReference type="InterPro" id="IPR014001">
    <property type="entry name" value="Helicase_ATP-bd"/>
</dbReference>
<gene>
    <name evidence="11" type="ORF">SAMN05444359_11391</name>
</gene>
<dbReference type="GO" id="GO:0003724">
    <property type="term" value="F:RNA helicase activity"/>
    <property type="evidence" value="ECO:0007669"/>
    <property type="project" value="InterPro"/>
</dbReference>
<evidence type="ECO:0000256" key="3">
    <source>
        <dbReference type="ARBA" id="ARBA00022806"/>
    </source>
</evidence>
<dbReference type="PROSITE" id="PS51192">
    <property type="entry name" value="HELICASE_ATP_BIND_1"/>
    <property type="match status" value="1"/>
</dbReference>
<dbReference type="PANTHER" id="PTHR47959:SF1">
    <property type="entry name" value="ATP-DEPENDENT RNA HELICASE DBPA"/>
    <property type="match status" value="1"/>
</dbReference>
<dbReference type="Pfam" id="PF00271">
    <property type="entry name" value="Helicase_C"/>
    <property type="match status" value="1"/>
</dbReference>
<evidence type="ECO:0000259" key="10">
    <source>
        <dbReference type="PROSITE" id="PS51195"/>
    </source>
</evidence>
<evidence type="ECO:0000256" key="2">
    <source>
        <dbReference type="ARBA" id="ARBA00022801"/>
    </source>
</evidence>
<dbReference type="SMART" id="SM00490">
    <property type="entry name" value="HELICc"/>
    <property type="match status" value="1"/>
</dbReference>
<proteinExistence type="inferred from homology"/>
<dbReference type="PANTHER" id="PTHR47959">
    <property type="entry name" value="ATP-DEPENDENT RNA HELICASE RHLE-RELATED"/>
    <property type="match status" value="1"/>
</dbReference>
<dbReference type="Pfam" id="PF00270">
    <property type="entry name" value="DEAD"/>
    <property type="match status" value="1"/>
</dbReference>
<feature type="domain" description="DEAD-box RNA helicase Q" evidence="10">
    <location>
        <begin position="1"/>
        <end position="29"/>
    </location>
</feature>
<evidence type="ECO:0000313" key="12">
    <source>
        <dbReference type="Proteomes" id="UP000199021"/>
    </source>
</evidence>
<dbReference type="OrthoDB" id="9785240at2"/>
<organism evidence="11 12">
    <name type="scientific">Neolewinella agarilytica</name>
    <dbReference type="NCBI Taxonomy" id="478744"/>
    <lineage>
        <taxon>Bacteria</taxon>
        <taxon>Pseudomonadati</taxon>
        <taxon>Bacteroidota</taxon>
        <taxon>Saprospiria</taxon>
        <taxon>Saprospirales</taxon>
        <taxon>Lewinellaceae</taxon>
        <taxon>Neolewinella</taxon>
    </lineage>
</organism>
<feature type="compositionally biased region" description="Basic residues" evidence="7">
    <location>
        <begin position="430"/>
        <end position="451"/>
    </location>
</feature>
<feature type="domain" description="Helicase C-terminal" evidence="9">
    <location>
        <begin position="230"/>
        <end position="377"/>
    </location>
</feature>
<keyword evidence="1" id="KW-0547">Nucleotide-binding</keyword>
<comment type="similarity">
    <text evidence="5">Belongs to the DEAD box helicase family.</text>
</comment>
<accession>A0A1H9HT79</accession>
<dbReference type="Gene3D" id="3.40.50.300">
    <property type="entry name" value="P-loop containing nucleotide triphosphate hydrolases"/>
    <property type="match status" value="2"/>
</dbReference>
<name>A0A1H9HT79_9BACT</name>
<evidence type="ECO:0000256" key="4">
    <source>
        <dbReference type="ARBA" id="ARBA00022840"/>
    </source>
</evidence>
<sequence>MTFAELNLNRPLWNALEELGLETPTAIQAKAFSPIMAGRDVIGIAQTGTGKTYAYLLPALKLWQFTKSPFPQVLIIVPTRELVQQVVTEIEKLTQFMSVEVAGVYGGTNIKSNKAEIEVGVDFVVGTPGRLVDLLKDGVLKLKNVKRLILDEVDEMLDLGFRTQLNDIVDFLPKKRQHLFFSATMVEEVMGTIRQFTDYYEVIETAPSGAPLENIDQFSFEVPNFNSKANLLEYLLKNRAEMTKVLAFASTRKMADALYERLEPVFGEAVGVIHSSKSQNNRFNTVATFEDGTYQCLIATDIVARGLDVSGITHVINFDVSDNQEKHIHRVGRTGRAKEKGVAITFFSEAEKEAKAAIEELMGRPIEVRPLPEGVELSDVLIPLEMEPEYVAENTEFFDIDPERAAFHEKAERNQKVNVRMGKRATMMLKYKKPQSRGAKPKGNKKNKKRK</sequence>
<dbReference type="InterPro" id="IPR027417">
    <property type="entry name" value="P-loop_NTPase"/>
</dbReference>
<dbReference type="InterPro" id="IPR014014">
    <property type="entry name" value="RNA_helicase_DEAD_Q_motif"/>
</dbReference>
<dbReference type="SUPFAM" id="SSF52540">
    <property type="entry name" value="P-loop containing nucleoside triphosphate hydrolases"/>
    <property type="match status" value="1"/>
</dbReference>
<dbReference type="InterPro" id="IPR050079">
    <property type="entry name" value="DEAD_box_RNA_helicase"/>
</dbReference>
<evidence type="ECO:0000313" key="11">
    <source>
        <dbReference type="EMBL" id="SEQ65472.1"/>
    </source>
</evidence>
<dbReference type="Proteomes" id="UP000199021">
    <property type="component" value="Unassembled WGS sequence"/>
</dbReference>
<keyword evidence="3 11" id="KW-0347">Helicase</keyword>
<protein>
    <submittedName>
        <fullName evidence="11">ATP-dependent RNA helicase RhlE</fullName>
    </submittedName>
</protein>
<dbReference type="STRING" id="478744.SAMN05444359_11391"/>
<feature type="domain" description="Helicase ATP-binding" evidence="8">
    <location>
        <begin position="32"/>
        <end position="203"/>
    </location>
</feature>
<dbReference type="GO" id="GO:0016787">
    <property type="term" value="F:hydrolase activity"/>
    <property type="evidence" value="ECO:0007669"/>
    <property type="project" value="UniProtKB-KW"/>
</dbReference>
<dbReference type="AlphaFoldDB" id="A0A1H9HT79"/>
<dbReference type="InterPro" id="IPR001650">
    <property type="entry name" value="Helicase_C-like"/>
</dbReference>
<reference evidence="12" key="1">
    <citation type="submission" date="2016-10" db="EMBL/GenBank/DDBJ databases">
        <authorList>
            <person name="Varghese N."/>
            <person name="Submissions S."/>
        </authorList>
    </citation>
    <scope>NUCLEOTIDE SEQUENCE [LARGE SCALE GENOMIC DNA]</scope>
    <source>
        <strain evidence="12">DSM 24740</strain>
    </source>
</reference>
<dbReference type="PROSITE" id="PS51195">
    <property type="entry name" value="Q_MOTIF"/>
    <property type="match status" value="1"/>
</dbReference>
<keyword evidence="4" id="KW-0067">ATP-binding</keyword>
<dbReference type="SMART" id="SM00487">
    <property type="entry name" value="DEXDc"/>
    <property type="match status" value="1"/>
</dbReference>
<dbReference type="CDD" id="cd00268">
    <property type="entry name" value="DEADc"/>
    <property type="match status" value="1"/>
</dbReference>
<keyword evidence="2" id="KW-0378">Hydrolase</keyword>
<dbReference type="InParanoid" id="A0A1H9HT79"/>
<evidence type="ECO:0000259" key="9">
    <source>
        <dbReference type="PROSITE" id="PS51194"/>
    </source>
</evidence>
<dbReference type="InterPro" id="IPR011545">
    <property type="entry name" value="DEAD/DEAH_box_helicase_dom"/>
</dbReference>
<evidence type="ECO:0000256" key="6">
    <source>
        <dbReference type="PROSITE-ProRule" id="PRU00552"/>
    </source>
</evidence>
<keyword evidence="12" id="KW-1185">Reference proteome</keyword>